<sequence>MLDAGMFEELVEYFRSGEHERVNPFSLGMSIGVPEFETYFKKFPETFGRIKEADYDENVMEAYNEAVRRIKENTYQLAKKQGICKNK</sequence>
<dbReference type="Proteomes" id="UP001056120">
    <property type="component" value="Linkage Group LG05"/>
</dbReference>
<gene>
    <name evidence="1" type="ORF">L1987_15751</name>
</gene>
<accession>A0ACB9J7G1</accession>
<evidence type="ECO:0000313" key="1">
    <source>
        <dbReference type="EMBL" id="KAI3816066.1"/>
    </source>
</evidence>
<keyword evidence="2" id="KW-1185">Reference proteome</keyword>
<evidence type="ECO:0000313" key="2">
    <source>
        <dbReference type="Proteomes" id="UP001056120"/>
    </source>
</evidence>
<reference evidence="2" key="1">
    <citation type="journal article" date="2022" name="Mol. Ecol. Resour.">
        <title>The genomes of chicory, endive, great burdock and yacon provide insights into Asteraceae palaeo-polyploidization history and plant inulin production.</title>
        <authorList>
            <person name="Fan W."/>
            <person name="Wang S."/>
            <person name="Wang H."/>
            <person name="Wang A."/>
            <person name="Jiang F."/>
            <person name="Liu H."/>
            <person name="Zhao H."/>
            <person name="Xu D."/>
            <person name="Zhang Y."/>
        </authorList>
    </citation>
    <scope>NUCLEOTIDE SEQUENCE [LARGE SCALE GENOMIC DNA]</scope>
    <source>
        <strain evidence="2">cv. Yunnan</strain>
    </source>
</reference>
<protein>
    <submittedName>
        <fullName evidence="1">Uncharacterized protein</fullName>
    </submittedName>
</protein>
<dbReference type="EMBL" id="CM042022">
    <property type="protein sequence ID" value="KAI3816066.1"/>
    <property type="molecule type" value="Genomic_DNA"/>
</dbReference>
<comment type="caution">
    <text evidence="1">The sequence shown here is derived from an EMBL/GenBank/DDBJ whole genome shotgun (WGS) entry which is preliminary data.</text>
</comment>
<reference evidence="1 2" key="2">
    <citation type="journal article" date="2022" name="Mol. Ecol. Resour.">
        <title>The genomes of chicory, endive, great burdock and yacon provide insights into Asteraceae paleo-polyploidization history and plant inulin production.</title>
        <authorList>
            <person name="Fan W."/>
            <person name="Wang S."/>
            <person name="Wang H."/>
            <person name="Wang A."/>
            <person name="Jiang F."/>
            <person name="Liu H."/>
            <person name="Zhao H."/>
            <person name="Xu D."/>
            <person name="Zhang Y."/>
        </authorList>
    </citation>
    <scope>NUCLEOTIDE SEQUENCE [LARGE SCALE GENOMIC DNA]</scope>
    <source>
        <strain evidence="2">cv. Yunnan</strain>
        <tissue evidence="1">Leaves</tissue>
    </source>
</reference>
<proteinExistence type="predicted"/>
<organism evidence="1 2">
    <name type="scientific">Smallanthus sonchifolius</name>
    <dbReference type="NCBI Taxonomy" id="185202"/>
    <lineage>
        <taxon>Eukaryota</taxon>
        <taxon>Viridiplantae</taxon>
        <taxon>Streptophyta</taxon>
        <taxon>Embryophyta</taxon>
        <taxon>Tracheophyta</taxon>
        <taxon>Spermatophyta</taxon>
        <taxon>Magnoliopsida</taxon>
        <taxon>eudicotyledons</taxon>
        <taxon>Gunneridae</taxon>
        <taxon>Pentapetalae</taxon>
        <taxon>asterids</taxon>
        <taxon>campanulids</taxon>
        <taxon>Asterales</taxon>
        <taxon>Asteraceae</taxon>
        <taxon>Asteroideae</taxon>
        <taxon>Heliantheae alliance</taxon>
        <taxon>Millerieae</taxon>
        <taxon>Smallanthus</taxon>
    </lineage>
</organism>
<name>A0ACB9J7G1_9ASTR</name>